<evidence type="ECO:0000313" key="8">
    <source>
        <dbReference type="Ensembl" id="ENSEASP00005024597.1"/>
    </source>
</evidence>
<evidence type="ECO:0000256" key="1">
    <source>
        <dbReference type="ARBA" id="ARBA00004141"/>
    </source>
</evidence>
<keyword evidence="3 7" id="KW-0812">Transmembrane</keyword>
<evidence type="ECO:0000256" key="5">
    <source>
        <dbReference type="ARBA" id="ARBA00023136"/>
    </source>
</evidence>
<evidence type="ECO:0008006" key="9">
    <source>
        <dbReference type="Google" id="ProtNLM"/>
    </source>
</evidence>
<dbReference type="Pfam" id="PF04117">
    <property type="entry name" value="Mpv17_PMP22"/>
    <property type="match status" value="1"/>
</dbReference>
<accession>A0A8C4MEU2</accession>
<sequence length="416" mass="45577">MAPAASKLRAEAGLQALPRRALAQYLRLLQLYPVLTKAATSAMLSALGNFLAQIFEQQQKKENCSQKLDVIGPLRYAIYGFFFTGPLSHHFYLFLEHWIPPEVPLAGVKRLLLDRLLFAPAFLLVFFLVMNFLEGRDAAAFAAKMRRGFWPALQMNWRVWTPVQFININYVPLQVRPARHRAEPEGLQPPPKAISPQPFFLQQSGFLEPPCRPHSGFLPGRSCRPESLSFGFGALSQVVPTLCPCIPQVFTKAPVQGQRSGVSGDEGFPVPRGGQCHEAQEAGRGGLTCRDVRATPERQWGGAGPGQSAERTRHLGYERLALWAPGAAVGGWRGGWGRSERGGSREGLSRKRPPGPPQSGRSWPALVPHKCGPPATPPGEASTPWVAGLTIIQSLHTEHGPSMSGAQDHSQGWRFA</sequence>
<dbReference type="Ensembl" id="ENSEAST00005026677.1">
    <property type="protein sequence ID" value="ENSEASP00005024597.1"/>
    <property type="gene ID" value="ENSEASG00005016716.1"/>
</dbReference>
<protein>
    <recommendedName>
        <fullName evidence="9">Peroxisomal membrane protein 2</fullName>
    </recommendedName>
</protein>
<evidence type="ECO:0000256" key="2">
    <source>
        <dbReference type="ARBA" id="ARBA00006824"/>
    </source>
</evidence>
<dbReference type="AlphaFoldDB" id="A0A8C4MEU2"/>
<dbReference type="PANTHER" id="PTHR11266:SF80">
    <property type="entry name" value="PEROXISOMAL MEMBRANE PROTEIN 2"/>
    <property type="match status" value="1"/>
</dbReference>
<dbReference type="InterPro" id="IPR007248">
    <property type="entry name" value="Mpv17_PMP22"/>
</dbReference>
<keyword evidence="5 7" id="KW-0472">Membrane</keyword>
<feature type="region of interest" description="Disordered" evidence="6">
    <location>
        <begin position="331"/>
        <end position="383"/>
    </location>
</feature>
<proteinExistence type="inferred from homology"/>
<keyword evidence="4 7" id="KW-1133">Transmembrane helix</keyword>
<dbReference type="PANTHER" id="PTHR11266">
    <property type="entry name" value="PEROXISOMAL MEMBRANE PROTEIN 2, PXMP2 MPV17"/>
    <property type="match status" value="1"/>
</dbReference>
<name>A0A8C4MEU2_EQUAS</name>
<evidence type="ECO:0000256" key="3">
    <source>
        <dbReference type="ARBA" id="ARBA00022692"/>
    </source>
</evidence>
<comment type="similarity">
    <text evidence="2">Belongs to the peroxisomal membrane protein PXMP2/4 family.</text>
</comment>
<dbReference type="GO" id="GO:0005778">
    <property type="term" value="C:peroxisomal membrane"/>
    <property type="evidence" value="ECO:0007669"/>
    <property type="project" value="TreeGrafter"/>
</dbReference>
<evidence type="ECO:0000256" key="7">
    <source>
        <dbReference type="SAM" id="Phobius"/>
    </source>
</evidence>
<evidence type="ECO:0000256" key="4">
    <source>
        <dbReference type="ARBA" id="ARBA00022989"/>
    </source>
</evidence>
<reference evidence="8" key="1">
    <citation type="submission" date="2023-03" db="UniProtKB">
        <authorList>
            <consortium name="Ensembl"/>
        </authorList>
    </citation>
    <scope>IDENTIFICATION</scope>
</reference>
<organism evidence="8">
    <name type="scientific">Equus asinus asinus</name>
    <dbReference type="NCBI Taxonomy" id="83772"/>
    <lineage>
        <taxon>Eukaryota</taxon>
        <taxon>Metazoa</taxon>
        <taxon>Chordata</taxon>
        <taxon>Craniata</taxon>
        <taxon>Vertebrata</taxon>
        <taxon>Euteleostomi</taxon>
        <taxon>Mammalia</taxon>
        <taxon>Eutheria</taxon>
        <taxon>Laurasiatheria</taxon>
        <taxon>Perissodactyla</taxon>
        <taxon>Equidae</taxon>
        <taxon>Equus</taxon>
    </lineage>
</organism>
<evidence type="ECO:0000256" key="6">
    <source>
        <dbReference type="SAM" id="MobiDB-lite"/>
    </source>
</evidence>
<comment type="subcellular location">
    <subcellularLocation>
        <location evidence="1">Membrane</location>
        <topology evidence="1">Multi-pass membrane protein</topology>
    </subcellularLocation>
</comment>
<feature type="transmembrane region" description="Helical" evidence="7">
    <location>
        <begin position="115"/>
        <end position="133"/>
    </location>
</feature>
<feature type="compositionally biased region" description="Basic and acidic residues" evidence="6">
    <location>
        <begin position="338"/>
        <end position="349"/>
    </location>
</feature>